<gene>
    <name evidence="2" type="ORF">V6N12_074684</name>
</gene>
<name>A0ABR2BXZ8_9ROSI</name>
<feature type="compositionally biased region" description="Polar residues" evidence="1">
    <location>
        <begin position="102"/>
        <end position="119"/>
    </location>
</feature>
<feature type="region of interest" description="Disordered" evidence="1">
    <location>
        <begin position="1"/>
        <end position="25"/>
    </location>
</feature>
<sequence length="126" mass="13591">MHKKGLTVIPSKISSNKDNVQGRDPRYKRIDNRNLADLTFVAQGIAETKLESLGDVGNLIPRISNMNKQARGKAQRRPSPIASGCIIPLSTLVGSEAKTIPINPSSVNSQAKPSGTQHDPSSHKIK</sequence>
<accession>A0ABR2BXZ8</accession>
<feature type="region of interest" description="Disordered" evidence="1">
    <location>
        <begin position="99"/>
        <end position="126"/>
    </location>
</feature>
<dbReference type="Proteomes" id="UP001472677">
    <property type="component" value="Unassembled WGS sequence"/>
</dbReference>
<evidence type="ECO:0000313" key="2">
    <source>
        <dbReference type="EMBL" id="KAK8511999.1"/>
    </source>
</evidence>
<reference evidence="2 3" key="1">
    <citation type="journal article" date="2024" name="G3 (Bethesda)">
        <title>Genome assembly of Hibiscus sabdariffa L. provides insights into metabolisms of medicinal natural products.</title>
        <authorList>
            <person name="Kim T."/>
        </authorList>
    </citation>
    <scope>NUCLEOTIDE SEQUENCE [LARGE SCALE GENOMIC DNA]</scope>
    <source>
        <strain evidence="2">TK-2024</strain>
        <tissue evidence="2">Old leaves</tissue>
    </source>
</reference>
<proteinExistence type="predicted"/>
<dbReference type="EMBL" id="JBBPBM010000076">
    <property type="protein sequence ID" value="KAK8511999.1"/>
    <property type="molecule type" value="Genomic_DNA"/>
</dbReference>
<keyword evidence="3" id="KW-1185">Reference proteome</keyword>
<protein>
    <submittedName>
        <fullName evidence="2">Uncharacterized protein</fullName>
    </submittedName>
</protein>
<comment type="caution">
    <text evidence="2">The sequence shown here is derived from an EMBL/GenBank/DDBJ whole genome shotgun (WGS) entry which is preliminary data.</text>
</comment>
<evidence type="ECO:0000256" key="1">
    <source>
        <dbReference type="SAM" id="MobiDB-lite"/>
    </source>
</evidence>
<organism evidence="2 3">
    <name type="scientific">Hibiscus sabdariffa</name>
    <name type="common">roselle</name>
    <dbReference type="NCBI Taxonomy" id="183260"/>
    <lineage>
        <taxon>Eukaryota</taxon>
        <taxon>Viridiplantae</taxon>
        <taxon>Streptophyta</taxon>
        <taxon>Embryophyta</taxon>
        <taxon>Tracheophyta</taxon>
        <taxon>Spermatophyta</taxon>
        <taxon>Magnoliopsida</taxon>
        <taxon>eudicotyledons</taxon>
        <taxon>Gunneridae</taxon>
        <taxon>Pentapetalae</taxon>
        <taxon>rosids</taxon>
        <taxon>malvids</taxon>
        <taxon>Malvales</taxon>
        <taxon>Malvaceae</taxon>
        <taxon>Malvoideae</taxon>
        <taxon>Hibiscus</taxon>
    </lineage>
</organism>
<evidence type="ECO:0000313" key="3">
    <source>
        <dbReference type="Proteomes" id="UP001472677"/>
    </source>
</evidence>